<evidence type="ECO:0000313" key="3">
    <source>
        <dbReference type="EMBL" id="OGE26276.1"/>
    </source>
</evidence>
<reference evidence="3 4" key="1">
    <citation type="journal article" date="2016" name="Nat. Commun.">
        <title>Thousands of microbial genomes shed light on interconnected biogeochemical processes in an aquifer system.</title>
        <authorList>
            <person name="Anantharaman K."/>
            <person name="Brown C.T."/>
            <person name="Hug L.A."/>
            <person name="Sharon I."/>
            <person name="Castelle C.J."/>
            <person name="Probst A.J."/>
            <person name="Thomas B.C."/>
            <person name="Singh A."/>
            <person name="Wilkins M.J."/>
            <person name="Karaoz U."/>
            <person name="Brodie E.L."/>
            <person name="Williams K.H."/>
            <person name="Hubbard S.S."/>
            <person name="Banfield J.F."/>
        </authorList>
    </citation>
    <scope>NUCLEOTIDE SEQUENCE [LARGE SCALE GENOMIC DNA]</scope>
</reference>
<dbReference type="InterPro" id="IPR027417">
    <property type="entry name" value="P-loop_NTPase"/>
</dbReference>
<feature type="domain" description="Bacterial type II secretion system protein E" evidence="2">
    <location>
        <begin position="115"/>
        <end position="275"/>
    </location>
</feature>
<comment type="similarity">
    <text evidence="1">Belongs to the GSP E family.</text>
</comment>
<dbReference type="GO" id="GO:0016887">
    <property type="term" value="F:ATP hydrolysis activity"/>
    <property type="evidence" value="ECO:0007669"/>
    <property type="project" value="InterPro"/>
</dbReference>
<evidence type="ECO:0000313" key="4">
    <source>
        <dbReference type="Proteomes" id="UP000177042"/>
    </source>
</evidence>
<dbReference type="CDD" id="cd01131">
    <property type="entry name" value="PilT"/>
    <property type="match status" value="1"/>
</dbReference>
<evidence type="ECO:0000256" key="1">
    <source>
        <dbReference type="ARBA" id="ARBA00006611"/>
    </source>
</evidence>
<dbReference type="PANTHER" id="PTHR30486:SF16">
    <property type="entry name" value="TWITCHING MOTILITY PROTEIN PILT"/>
    <property type="match status" value="1"/>
</dbReference>
<accession>A0A1F5JCC2</accession>
<organism evidence="3 4">
    <name type="scientific">Candidatus Daviesbacteria bacterium RIFCSPHIGHO2_02_FULL_39_12</name>
    <dbReference type="NCBI Taxonomy" id="1797770"/>
    <lineage>
        <taxon>Bacteria</taxon>
        <taxon>Candidatus Daviesiibacteriota</taxon>
    </lineage>
</organism>
<gene>
    <name evidence="3" type="ORF">A3C26_03745</name>
</gene>
<dbReference type="InterPro" id="IPR006321">
    <property type="entry name" value="PilT/PilU"/>
</dbReference>
<dbReference type="Gene3D" id="3.40.50.300">
    <property type="entry name" value="P-loop containing nucleotide triphosphate hydrolases"/>
    <property type="match status" value="1"/>
</dbReference>
<dbReference type="SUPFAM" id="SSF52540">
    <property type="entry name" value="P-loop containing nucleoside triphosphate hydrolases"/>
    <property type="match status" value="1"/>
</dbReference>
<dbReference type="InterPro" id="IPR001482">
    <property type="entry name" value="T2SS/T4SS_dom"/>
</dbReference>
<dbReference type="EMBL" id="MFCX01000013">
    <property type="protein sequence ID" value="OGE26276.1"/>
    <property type="molecule type" value="Genomic_DNA"/>
</dbReference>
<dbReference type="PANTHER" id="PTHR30486">
    <property type="entry name" value="TWITCHING MOTILITY PROTEIN PILT"/>
    <property type="match status" value="1"/>
</dbReference>
<sequence>MNIHQLLDLTIQRNGSDLHLSVGFPPVIRIHGELFVVPGSEAVTPEQMNGFLLSVLNSQQKDIFTQNLELDFSLELPNKGRFRVNVFKQKGHPAIAMRLIPVVIPPFSSLGFPKVVQKIPELKQGFILVTGPTGHGKSTTLASFINQINQSRAEHILTIEDPIEYIYPPGKSLIDQREMFLDTKSWGNALKASLREDPNVVLIGEMRDLETILSTMTIAETGHLVFATLHTNSAAQSIDRIIDVFPEVQQPQIRLQLAATLEAVLSLRLIPTIAPGRVLASEVLFANPAIKNIIREGKTYMIDNVIETSAEMGMQILESSLANLVKSGKIAPEMAQRFALRPGLLSKLLR</sequence>
<dbReference type="GO" id="GO:0005524">
    <property type="term" value="F:ATP binding"/>
    <property type="evidence" value="ECO:0007669"/>
    <property type="project" value="InterPro"/>
</dbReference>
<evidence type="ECO:0000259" key="2">
    <source>
        <dbReference type="Pfam" id="PF00437"/>
    </source>
</evidence>
<comment type="caution">
    <text evidence="3">The sequence shown here is derived from an EMBL/GenBank/DDBJ whole genome shotgun (WGS) entry which is preliminary data.</text>
</comment>
<dbReference type="InterPro" id="IPR050921">
    <property type="entry name" value="T4SS_GSP_E_ATPase"/>
</dbReference>
<proteinExistence type="inferred from homology"/>
<dbReference type="Gene3D" id="3.30.450.90">
    <property type="match status" value="1"/>
</dbReference>
<dbReference type="Proteomes" id="UP000177042">
    <property type="component" value="Unassembled WGS sequence"/>
</dbReference>
<dbReference type="NCBIfam" id="TIGR01420">
    <property type="entry name" value="pilT_fam"/>
    <property type="match status" value="1"/>
</dbReference>
<protein>
    <submittedName>
        <fullName evidence="3">Type IV pili twitching motility protein PilT</fullName>
    </submittedName>
</protein>
<dbReference type="AlphaFoldDB" id="A0A1F5JCC2"/>
<name>A0A1F5JCC2_9BACT</name>
<dbReference type="Pfam" id="PF00437">
    <property type="entry name" value="T2SSE"/>
    <property type="match status" value="1"/>
</dbReference>